<dbReference type="Gene3D" id="4.10.520.10">
    <property type="entry name" value="IHF-like DNA-binding proteins"/>
    <property type="match status" value="1"/>
</dbReference>
<accession>A0A1Y2KA90</accession>
<dbReference type="STRING" id="1434232.MAIT1_04635"/>
<evidence type="ECO:0000313" key="5">
    <source>
        <dbReference type="Proteomes" id="UP000194003"/>
    </source>
</evidence>
<evidence type="ECO:0000256" key="1">
    <source>
        <dbReference type="ARBA" id="ARBA00010529"/>
    </source>
</evidence>
<dbReference type="SMART" id="SM00411">
    <property type="entry name" value="BHL"/>
    <property type="match status" value="1"/>
</dbReference>
<keyword evidence="2 4" id="KW-0238">DNA-binding</keyword>
<protein>
    <submittedName>
        <fullName evidence="4">Putative histone family protein DNA-binding protein</fullName>
    </submittedName>
</protein>
<dbReference type="PRINTS" id="PR01727">
    <property type="entry name" value="DNABINDINGHU"/>
</dbReference>
<dbReference type="EMBL" id="LVJN01000011">
    <property type="protein sequence ID" value="OSM08455.1"/>
    <property type="molecule type" value="Genomic_DNA"/>
</dbReference>
<proteinExistence type="inferred from homology"/>
<gene>
    <name evidence="4" type="ORF">MAIT1_04635</name>
</gene>
<sequence length="98" mass="11220">MCQGRDKMTKSQLIQKIAEDYDLSKQNAETAVSLVLSEIIKAMERGERVELRGFGVFEVRVRQARQARNPKTGRAVSVPEKRVPFFKAGKELRQRVDN</sequence>
<evidence type="ECO:0000256" key="2">
    <source>
        <dbReference type="ARBA" id="ARBA00023125"/>
    </source>
</evidence>
<dbReference type="SUPFAM" id="SSF47729">
    <property type="entry name" value="IHF-like DNA-binding proteins"/>
    <property type="match status" value="1"/>
</dbReference>
<dbReference type="InterPro" id="IPR020816">
    <property type="entry name" value="Histone-like_DNA-bd_CS"/>
</dbReference>
<evidence type="ECO:0000313" key="4">
    <source>
        <dbReference type="EMBL" id="OSM08455.1"/>
    </source>
</evidence>
<dbReference type="CDD" id="cd13836">
    <property type="entry name" value="IHF_B"/>
    <property type="match status" value="1"/>
</dbReference>
<comment type="similarity">
    <text evidence="1 3">Belongs to the bacterial histone-like protein family.</text>
</comment>
<evidence type="ECO:0000256" key="3">
    <source>
        <dbReference type="RuleBase" id="RU003939"/>
    </source>
</evidence>
<name>A0A1Y2KA90_9PROT</name>
<reference evidence="4 5" key="1">
    <citation type="journal article" date="2016" name="BMC Genomics">
        <title>Combined genomic and structural analyses of a cultured magnetotactic bacterium reveals its niche adaptation to a dynamic environment.</title>
        <authorList>
            <person name="Araujo A.C."/>
            <person name="Morillo V."/>
            <person name="Cypriano J."/>
            <person name="Teixeira L.C."/>
            <person name="Leao P."/>
            <person name="Lyra S."/>
            <person name="Almeida L.G."/>
            <person name="Bazylinski D.A."/>
            <person name="Vasconcellos A.T."/>
            <person name="Abreu F."/>
            <person name="Lins U."/>
        </authorList>
    </citation>
    <scope>NUCLEOTIDE SEQUENCE [LARGE SCALE GENOMIC DNA]</scope>
    <source>
        <strain evidence="4 5">IT-1</strain>
    </source>
</reference>
<keyword evidence="5" id="KW-1185">Reference proteome</keyword>
<dbReference type="GO" id="GO:0005829">
    <property type="term" value="C:cytosol"/>
    <property type="evidence" value="ECO:0007669"/>
    <property type="project" value="TreeGrafter"/>
</dbReference>
<dbReference type="InterPro" id="IPR010992">
    <property type="entry name" value="IHF-like_DNA-bd_dom_sf"/>
</dbReference>
<dbReference type="PANTHER" id="PTHR33175:SF5">
    <property type="entry name" value="INTEGRATION HOST FACTOR SUBUNIT BETA"/>
    <property type="match status" value="1"/>
</dbReference>
<dbReference type="Proteomes" id="UP000194003">
    <property type="component" value="Unassembled WGS sequence"/>
</dbReference>
<dbReference type="GO" id="GO:0030527">
    <property type="term" value="F:structural constituent of chromatin"/>
    <property type="evidence" value="ECO:0007669"/>
    <property type="project" value="InterPro"/>
</dbReference>
<dbReference type="PANTHER" id="PTHR33175">
    <property type="entry name" value="DNA-BINDING PROTEIN HU"/>
    <property type="match status" value="1"/>
</dbReference>
<comment type="caution">
    <text evidence="4">The sequence shown here is derived from an EMBL/GenBank/DDBJ whole genome shotgun (WGS) entry which is preliminary data.</text>
</comment>
<dbReference type="Pfam" id="PF00216">
    <property type="entry name" value="Bac_DNA_binding"/>
    <property type="match status" value="1"/>
</dbReference>
<dbReference type="PROSITE" id="PS00045">
    <property type="entry name" value="HISTONE_LIKE"/>
    <property type="match status" value="1"/>
</dbReference>
<dbReference type="InterPro" id="IPR000119">
    <property type="entry name" value="Hist_DNA-bd"/>
</dbReference>
<organism evidence="4 5">
    <name type="scientific">Magnetofaba australis IT-1</name>
    <dbReference type="NCBI Taxonomy" id="1434232"/>
    <lineage>
        <taxon>Bacteria</taxon>
        <taxon>Pseudomonadati</taxon>
        <taxon>Pseudomonadota</taxon>
        <taxon>Magnetococcia</taxon>
        <taxon>Magnetococcales</taxon>
        <taxon>Magnetococcaceae</taxon>
        <taxon>Magnetofaba</taxon>
    </lineage>
</organism>
<dbReference type="NCBIfam" id="NF001222">
    <property type="entry name" value="PRK00199.1"/>
    <property type="match status" value="1"/>
</dbReference>
<dbReference type="GO" id="GO:0003677">
    <property type="term" value="F:DNA binding"/>
    <property type="evidence" value="ECO:0007669"/>
    <property type="project" value="UniProtKB-KW"/>
</dbReference>
<dbReference type="AlphaFoldDB" id="A0A1Y2KA90"/>